<gene>
    <name evidence="2" type="ORF">METZ01_LOCUS371916</name>
</gene>
<dbReference type="AlphaFoldDB" id="A0A382TB86"/>
<reference evidence="2" key="1">
    <citation type="submission" date="2018-05" db="EMBL/GenBank/DDBJ databases">
        <authorList>
            <person name="Lanie J.A."/>
            <person name="Ng W.-L."/>
            <person name="Kazmierczak K.M."/>
            <person name="Andrzejewski T.M."/>
            <person name="Davidsen T.M."/>
            <person name="Wayne K.J."/>
            <person name="Tettelin H."/>
            <person name="Glass J.I."/>
            <person name="Rusch D."/>
            <person name="Podicherti R."/>
            <person name="Tsui H.-C.T."/>
            <person name="Winkler M.E."/>
        </authorList>
    </citation>
    <scope>NUCLEOTIDE SEQUENCE</scope>
</reference>
<organism evidence="2">
    <name type="scientific">marine metagenome</name>
    <dbReference type="NCBI Taxonomy" id="408172"/>
    <lineage>
        <taxon>unclassified sequences</taxon>
        <taxon>metagenomes</taxon>
        <taxon>ecological metagenomes</taxon>
    </lineage>
</organism>
<name>A0A382TB86_9ZZZZ</name>
<accession>A0A382TB86</accession>
<feature type="transmembrane region" description="Helical" evidence="1">
    <location>
        <begin position="159"/>
        <end position="176"/>
    </location>
</feature>
<keyword evidence="1" id="KW-1133">Transmembrane helix</keyword>
<feature type="transmembrane region" description="Helical" evidence="1">
    <location>
        <begin position="216"/>
        <end position="240"/>
    </location>
</feature>
<feature type="transmembrane region" description="Helical" evidence="1">
    <location>
        <begin position="188"/>
        <end position="210"/>
    </location>
</feature>
<evidence type="ECO:0000256" key="1">
    <source>
        <dbReference type="SAM" id="Phobius"/>
    </source>
</evidence>
<sequence length="254" mass="29054">FHNLSKKEELFKSELVSFTENPDKPLEKSFRYLISANFEFTSIPDNYPFDEQLLSISYSTLDSTKYGLIQPTPLRKIDSDFVIEGWNIIDYHAGLARIKDKKIIGSALSQSVSIKEVTKVGWRLSRESSMSLLKILLPLAFLLSLNYYSLFIPVEEKEISISILITVFLASIALYFSTERPQPLSMTIIDIIFASFYSITGIVIIFTIFAKLYTNLAFYLMSSLKLLIPLSFIFLGIYLIKRIKSKQYQSKLSG</sequence>
<proteinExistence type="predicted"/>
<feature type="transmembrane region" description="Helical" evidence="1">
    <location>
        <begin position="132"/>
        <end position="153"/>
    </location>
</feature>
<evidence type="ECO:0000313" key="2">
    <source>
        <dbReference type="EMBL" id="SVD19062.1"/>
    </source>
</evidence>
<keyword evidence="1" id="KW-0812">Transmembrane</keyword>
<keyword evidence="1" id="KW-0472">Membrane</keyword>
<evidence type="ECO:0008006" key="3">
    <source>
        <dbReference type="Google" id="ProtNLM"/>
    </source>
</evidence>
<dbReference type="EMBL" id="UINC01135107">
    <property type="protein sequence ID" value="SVD19062.1"/>
    <property type="molecule type" value="Genomic_DNA"/>
</dbReference>
<feature type="non-terminal residue" evidence="2">
    <location>
        <position position="1"/>
    </location>
</feature>
<protein>
    <recommendedName>
        <fullName evidence="3">Neurotransmitter-gated ion-channel ligand-binding domain-containing protein</fullName>
    </recommendedName>
</protein>